<name>A0A7C4BE12_9CREN</name>
<evidence type="ECO:0000313" key="2">
    <source>
        <dbReference type="EMBL" id="HGI87852.1"/>
    </source>
</evidence>
<dbReference type="Pfam" id="PF09376">
    <property type="entry name" value="NurA"/>
    <property type="match status" value="1"/>
</dbReference>
<gene>
    <name evidence="2" type="ORF">ENV14_05650</name>
</gene>
<organism evidence="2">
    <name type="scientific">Ignisphaera aggregans</name>
    <dbReference type="NCBI Taxonomy" id="334771"/>
    <lineage>
        <taxon>Archaea</taxon>
        <taxon>Thermoproteota</taxon>
        <taxon>Thermoprotei</taxon>
        <taxon>Desulfurococcales</taxon>
        <taxon>Desulfurococcaceae</taxon>
        <taxon>Ignisphaera</taxon>
    </lineage>
</organism>
<dbReference type="SMART" id="SM00933">
    <property type="entry name" value="NurA"/>
    <property type="match status" value="1"/>
</dbReference>
<comment type="caution">
    <text evidence="2">The sequence shown here is derived from an EMBL/GenBank/DDBJ whole genome shotgun (WGS) entry which is preliminary data.</text>
</comment>
<evidence type="ECO:0000259" key="1">
    <source>
        <dbReference type="SMART" id="SM00933"/>
    </source>
</evidence>
<feature type="domain" description="NurA" evidence="1">
    <location>
        <begin position="53"/>
        <end position="306"/>
    </location>
</feature>
<accession>A0A7C4BE12</accession>
<proteinExistence type="predicted"/>
<dbReference type="EMBL" id="DTFF01000047">
    <property type="protein sequence ID" value="HGI87852.1"/>
    <property type="molecule type" value="Genomic_DNA"/>
</dbReference>
<sequence length="330" mass="37011">MIYVLTQTLDTALVLFGSLRSKIDEVISIDVAREVKKLWIPYRGAHNPYAKRLSIVAIDSGYNYKEFRGYALYIQNTAWVLVEPRGGEQCNGVVDVDVASTSNIEYELSLLSIAREVETMIKLVTLADIILVDGSAIAMFSKLRRAMLESEHELLNSKGVRLSEVLKNLLITLSLYPRKFVFLSKNSTAKDVLGFVKGDIYYFERYTGGLPGYTKPLDLAESKHMGIASATKIFMHSMKSVTGLKASIYMSYARFEPYSRVYRVELIGELDEPVEPRVRHLIDVLSVATVSGYPYPLMRADQVAKVSNSDVERIAAVLGVLEDPYSREPV</sequence>
<dbReference type="InterPro" id="IPR018977">
    <property type="entry name" value="NurA_domain"/>
</dbReference>
<reference evidence="2" key="1">
    <citation type="journal article" date="2020" name="mSystems">
        <title>Genome- and Community-Level Interaction Insights into Carbon Utilization and Element Cycling Functions of Hydrothermarchaeota in Hydrothermal Sediment.</title>
        <authorList>
            <person name="Zhou Z."/>
            <person name="Liu Y."/>
            <person name="Xu W."/>
            <person name="Pan J."/>
            <person name="Luo Z.H."/>
            <person name="Li M."/>
        </authorList>
    </citation>
    <scope>NUCLEOTIDE SEQUENCE [LARGE SCALE GENOMIC DNA]</scope>
    <source>
        <strain evidence="2">SpSt-732</strain>
    </source>
</reference>
<dbReference type="AlphaFoldDB" id="A0A7C4BE12"/>
<protein>
    <submittedName>
        <fullName evidence="2">DNA double-strand break repair nuclease NurA</fullName>
    </submittedName>
</protein>